<organism evidence="6 7">
    <name type="scientific">Pelotomaculum schinkii</name>
    <dbReference type="NCBI Taxonomy" id="78350"/>
    <lineage>
        <taxon>Bacteria</taxon>
        <taxon>Bacillati</taxon>
        <taxon>Bacillota</taxon>
        <taxon>Clostridia</taxon>
        <taxon>Eubacteriales</taxon>
        <taxon>Desulfotomaculaceae</taxon>
        <taxon>Pelotomaculum</taxon>
    </lineage>
</organism>
<accession>A0A4Y7RCZ8</accession>
<keyword evidence="3" id="KW-0443">Lipid metabolism</keyword>
<proteinExistence type="inferred from homology"/>
<sequence length="443" mass="49447">MNYTEEYKRKLVTPEEAVKVVKSGDWVDYGSFTGSVVVLDKALATRRDELWDVKIRSCTRFTGIPEAAIVDPTREHFIYNGWQLSGYERKLSDQGLCSYIPIVYYEVPEYYRNYIDVDVAFIPVTPMDKHGFFNFGPQVSHTMAICEKAKKIVLEVNPNIPRCFGQEEAIHISKVDYIVEADYPIAEIPAAKPNDIDKKVASIIMEQLEDGCCLQLGIGGMPNAVGEMIANSDLKDLGIHTEMFVDSMVDMVEKGRVTGARKNIDRYKMVATFAGGTKKTYDFIDENPMCAFLPVNYTNNPNVIGQLDNFVSINNCIDVDLFGQINSESSGIRQISGTGGSICFALGAFQSRGGKGFICMTSTFSKGDKIFSRIRPTLEPGSAVTIHRGMAPSIVTEYGIANLKGKALWQRAEALISIAHPDFREELIKRAQEMGIWRKSNKR</sequence>
<comment type="similarity">
    <text evidence="1 3">Belongs to the acetyl-CoA hydrolase/transferase family.</text>
</comment>
<feature type="domain" description="Acetyl-CoA hydrolase/transferase N-terminal" evidence="4">
    <location>
        <begin position="3"/>
        <end position="186"/>
    </location>
</feature>
<comment type="pathway">
    <text evidence="3">Lipid metabolism; butanoate metabolism.</text>
</comment>
<evidence type="ECO:0000259" key="5">
    <source>
        <dbReference type="Pfam" id="PF13336"/>
    </source>
</evidence>
<reference evidence="6 7" key="1">
    <citation type="journal article" date="2018" name="Environ. Microbiol.">
        <title>Novel energy conservation strategies and behaviour of Pelotomaculum schinkii driving syntrophic propionate catabolism.</title>
        <authorList>
            <person name="Hidalgo-Ahumada C.A.P."/>
            <person name="Nobu M.K."/>
            <person name="Narihiro T."/>
            <person name="Tamaki H."/>
            <person name="Liu W.T."/>
            <person name="Kamagata Y."/>
            <person name="Stams A.J.M."/>
            <person name="Imachi H."/>
            <person name="Sousa D.Z."/>
        </authorList>
    </citation>
    <scope>NUCLEOTIDE SEQUENCE [LARGE SCALE GENOMIC DNA]</scope>
    <source>
        <strain evidence="6 7">HH</strain>
    </source>
</reference>
<dbReference type="InterPro" id="IPR038460">
    <property type="entry name" value="AcetylCoA_hyd_C_sf"/>
</dbReference>
<feature type="domain" description="Acetyl-CoA hydrolase/transferase C-terminal" evidence="5">
    <location>
        <begin position="276"/>
        <end position="431"/>
    </location>
</feature>
<dbReference type="Gene3D" id="3.40.1080.20">
    <property type="entry name" value="Acetyl-CoA hydrolase/transferase C-terminal domain"/>
    <property type="match status" value="1"/>
</dbReference>
<dbReference type="PANTHER" id="PTHR21432:SF20">
    <property type="entry name" value="ACETYL-COA HYDROLASE"/>
    <property type="match status" value="1"/>
</dbReference>
<feature type="active site" description="5-glutamyl coenzyme A thioester intermediate" evidence="3">
    <location>
        <position position="242"/>
    </location>
</feature>
<keyword evidence="7" id="KW-1185">Reference proteome</keyword>
<evidence type="ECO:0000256" key="2">
    <source>
        <dbReference type="ARBA" id="ARBA00022679"/>
    </source>
</evidence>
<protein>
    <recommendedName>
        <fullName evidence="3">Probable butyrate:acetyl-CoA coenzyme A-transferase</fullName>
        <shortName evidence="3">Butyrate CoA-transferase</shortName>
        <ecNumber evidence="3">2.8.3.-</ecNumber>
    </recommendedName>
</protein>
<feature type="binding site" evidence="3">
    <location>
        <position position="340"/>
    </location>
    <ligand>
        <name>CoA</name>
        <dbReference type="ChEBI" id="CHEBI:57287"/>
    </ligand>
</feature>
<evidence type="ECO:0000313" key="6">
    <source>
        <dbReference type="EMBL" id="TEB06197.1"/>
    </source>
</evidence>
<dbReference type="InterPro" id="IPR023990">
    <property type="entry name" value="Butryl-CoA_acetate_CoA_Tfrase"/>
</dbReference>
<feature type="binding site" evidence="3">
    <location>
        <position position="317"/>
    </location>
    <ligand>
        <name>CoA</name>
        <dbReference type="ChEBI" id="CHEBI:57287"/>
    </ligand>
</feature>
<evidence type="ECO:0000256" key="1">
    <source>
        <dbReference type="ARBA" id="ARBA00009632"/>
    </source>
</evidence>
<evidence type="ECO:0000313" key="7">
    <source>
        <dbReference type="Proteomes" id="UP000298324"/>
    </source>
</evidence>
<gene>
    <name evidence="6" type="primary">scpC</name>
    <name evidence="6" type="ORF">Psch_03241</name>
</gene>
<dbReference type="Pfam" id="PF13336">
    <property type="entry name" value="AcetylCoA_hyd_C"/>
    <property type="match status" value="1"/>
</dbReference>
<dbReference type="GO" id="GO:0006083">
    <property type="term" value="P:acetate metabolic process"/>
    <property type="evidence" value="ECO:0007669"/>
    <property type="project" value="InterPro"/>
</dbReference>
<evidence type="ECO:0000256" key="3">
    <source>
        <dbReference type="HAMAP-Rule" id="MF_03228"/>
    </source>
</evidence>
<dbReference type="EC" id="2.8.3.-" evidence="3"/>
<comment type="subcellular location">
    <subcellularLocation>
        <location evidence="3">Cytoplasm</location>
    </subcellularLocation>
</comment>
<dbReference type="GO" id="GO:0005737">
    <property type="term" value="C:cytoplasm"/>
    <property type="evidence" value="ECO:0007669"/>
    <property type="project" value="UniProtKB-SubCell"/>
</dbReference>
<dbReference type="Gene3D" id="3.30.750.70">
    <property type="entry name" value="4-hydroxybutyrate coenzyme like domains"/>
    <property type="match status" value="1"/>
</dbReference>
<dbReference type="SUPFAM" id="SSF100950">
    <property type="entry name" value="NagB/RpiA/CoA transferase-like"/>
    <property type="match status" value="2"/>
</dbReference>
<keyword evidence="2 3" id="KW-0808">Transferase</keyword>
<dbReference type="GO" id="GO:0006084">
    <property type="term" value="P:acetyl-CoA metabolic process"/>
    <property type="evidence" value="ECO:0007669"/>
    <property type="project" value="UniProtKB-UniRule"/>
</dbReference>
<dbReference type="PANTHER" id="PTHR21432">
    <property type="entry name" value="ACETYL-COA HYDROLASE-RELATED"/>
    <property type="match status" value="1"/>
</dbReference>
<dbReference type="InterPro" id="IPR046433">
    <property type="entry name" value="ActCoA_hydro"/>
</dbReference>
<dbReference type="InterPro" id="IPR026888">
    <property type="entry name" value="AcetylCoA_hyd_C"/>
</dbReference>
<dbReference type="RefSeq" id="WP_134220274.1">
    <property type="nucleotide sequence ID" value="NZ_QFGA01000002.1"/>
</dbReference>
<dbReference type="AlphaFoldDB" id="A0A4Y7RCZ8"/>
<dbReference type="GO" id="GO:0019605">
    <property type="term" value="P:butyrate metabolic process"/>
    <property type="evidence" value="ECO:0007669"/>
    <property type="project" value="UniProtKB-UniRule"/>
</dbReference>
<name>A0A4Y7RCZ8_9FIRM</name>
<keyword evidence="3" id="KW-0963">Cytoplasm</keyword>
<dbReference type="Pfam" id="PF02550">
    <property type="entry name" value="AcetylCoA_hydro"/>
    <property type="match status" value="1"/>
</dbReference>
<evidence type="ECO:0000259" key="4">
    <source>
        <dbReference type="Pfam" id="PF02550"/>
    </source>
</evidence>
<dbReference type="Proteomes" id="UP000298324">
    <property type="component" value="Unassembled WGS sequence"/>
</dbReference>
<feature type="binding site" evidence="3">
    <location>
        <begin position="217"/>
        <end position="221"/>
    </location>
    <ligand>
        <name>CoA</name>
        <dbReference type="ChEBI" id="CHEBI:57287"/>
    </ligand>
</feature>
<dbReference type="InterPro" id="IPR003702">
    <property type="entry name" value="ActCoA_hydro_N"/>
</dbReference>
<keyword evidence="3" id="KW-0276">Fatty acid metabolism</keyword>
<dbReference type="GO" id="GO:0008775">
    <property type="term" value="F:acetate CoA-transferase activity"/>
    <property type="evidence" value="ECO:0007669"/>
    <property type="project" value="InterPro"/>
</dbReference>
<comment type="function">
    <text evidence="3">Coenzyme A-transferase that converts butyrate to butyryl-CoA.</text>
</comment>
<dbReference type="HAMAP" id="MF_03228">
    <property type="entry name" value="But_CoA_trans"/>
    <property type="match status" value="1"/>
</dbReference>
<comment type="caution">
    <text evidence="6">The sequence shown here is derived from an EMBL/GenBank/DDBJ whole genome shotgun (WGS) entry which is preliminary data.</text>
</comment>
<dbReference type="InterPro" id="IPR037171">
    <property type="entry name" value="NagB/RpiA_transferase-like"/>
</dbReference>
<dbReference type="Gene3D" id="3.40.1080.10">
    <property type="entry name" value="Glutaconate Coenzyme A-transferase"/>
    <property type="match status" value="1"/>
</dbReference>
<dbReference type="EMBL" id="QFGA01000002">
    <property type="protein sequence ID" value="TEB06197.1"/>
    <property type="molecule type" value="Genomic_DNA"/>
</dbReference>
<comment type="catalytic activity">
    <reaction evidence="3">
        <text>butanoate + acetyl-CoA = butanoyl-CoA + acetate</text>
        <dbReference type="Rhea" id="RHEA:30071"/>
        <dbReference type="ChEBI" id="CHEBI:17968"/>
        <dbReference type="ChEBI" id="CHEBI:30089"/>
        <dbReference type="ChEBI" id="CHEBI:57288"/>
        <dbReference type="ChEBI" id="CHEBI:57371"/>
    </reaction>
</comment>
<dbReference type="UniPathway" id="UPA00863"/>